<gene>
    <name evidence="2" type="ORF">H6G03_14155</name>
</gene>
<dbReference type="EMBL" id="JACJPW010000033">
    <property type="protein sequence ID" value="MBD2182229.1"/>
    <property type="molecule type" value="Genomic_DNA"/>
</dbReference>
<dbReference type="SMART" id="SM00240">
    <property type="entry name" value="FHA"/>
    <property type="match status" value="1"/>
</dbReference>
<evidence type="ECO:0000313" key="3">
    <source>
        <dbReference type="Proteomes" id="UP000641646"/>
    </source>
</evidence>
<dbReference type="AlphaFoldDB" id="A0A926ZH39"/>
<name>A0A926ZH39_9CYAN</name>
<proteinExistence type="predicted"/>
<dbReference type="SUPFAM" id="SSF49879">
    <property type="entry name" value="SMAD/FHA domain"/>
    <property type="match status" value="1"/>
</dbReference>
<protein>
    <submittedName>
        <fullName evidence="2">CHAT domain-containing protein</fullName>
    </submittedName>
</protein>
<dbReference type="InterPro" id="IPR000253">
    <property type="entry name" value="FHA_dom"/>
</dbReference>
<dbReference type="RefSeq" id="WP_190465040.1">
    <property type="nucleotide sequence ID" value="NZ_JACJPW010000033.1"/>
</dbReference>
<dbReference type="InterPro" id="IPR008984">
    <property type="entry name" value="SMAD_FHA_dom_sf"/>
</dbReference>
<evidence type="ECO:0000313" key="2">
    <source>
        <dbReference type="EMBL" id="MBD2182229.1"/>
    </source>
</evidence>
<dbReference type="InterPro" id="IPR024983">
    <property type="entry name" value="CHAT_dom"/>
</dbReference>
<dbReference type="Pfam" id="PF12770">
    <property type="entry name" value="CHAT"/>
    <property type="match status" value="1"/>
</dbReference>
<feature type="domain" description="FHA" evidence="1">
    <location>
        <begin position="449"/>
        <end position="501"/>
    </location>
</feature>
<dbReference type="Proteomes" id="UP000641646">
    <property type="component" value="Unassembled WGS sequence"/>
</dbReference>
<organism evidence="2 3">
    <name type="scientific">Aerosakkonema funiforme FACHB-1375</name>
    <dbReference type="NCBI Taxonomy" id="2949571"/>
    <lineage>
        <taxon>Bacteria</taxon>
        <taxon>Bacillati</taxon>
        <taxon>Cyanobacteriota</taxon>
        <taxon>Cyanophyceae</taxon>
        <taxon>Oscillatoriophycideae</taxon>
        <taxon>Aerosakkonematales</taxon>
        <taxon>Aerosakkonemataceae</taxon>
        <taxon>Aerosakkonema</taxon>
    </lineage>
</organism>
<dbReference type="CDD" id="cd00060">
    <property type="entry name" value="FHA"/>
    <property type="match status" value="1"/>
</dbReference>
<keyword evidence="3" id="KW-1185">Reference proteome</keyword>
<reference evidence="2" key="1">
    <citation type="journal article" date="2015" name="ISME J.">
        <title>Draft Genome Sequence of Streptomyces incarnatus NRRL8089, which Produces the Nucleoside Antibiotic Sinefungin.</title>
        <authorList>
            <person name="Oshima K."/>
            <person name="Hattori M."/>
            <person name="Shimizu H."/>
            <person name="Fukuda K."/>
            <person name="Nemoto M."/>
            <person name="Inagaki K."/>
            <person name="Tamura T."/>
        </authorList>
    </citation>
    <scope>NUCLEOTIDE SEQUENCE</scope>
    <source>
        <strain evidence="2">FACHB-1375</strain>
    </source>
</reference>
<accession>A0A926ZH39</accession>
<dbReference type="Pfam" id="PF00498">
    <property type="entry name" value="FHA"/>
    <property type="match status" value="1"/>
</dbReference>
<dbReference type="PROSITE" id="PS50006">
    <property type="entry name" value="FHA_DOMAIN"/>
    <property type="match status" value="1"/>
</dbReference>
<evidence type="ECO:0000259" key="1">
    <source>
        <dbReference type="PROSITE" id="PS50006"/>
    </source>
</evidence>
<reference evidence="2" key="2">
    <citation type="submission" date="2020-08" db="EMBL/GenBank/DDBJ databases">
        <authorList>
            <person name="Chen M."/>
            <person name="Teng W."/>
            <person name="Zhao L."/>
            <person name="Hu C."/>
            <person name="Zhou Y."/>
            <person name="Han B."/>
            <person name="Song L."/>
            <person name="Shu W."/>
        </authorList>
    </citation>
    <scope>NUCLEOTIDE SEQUENCE</scope>
    <source>
        <strain evidence="2">FACHB-1375</strain>
    </source>
</reference>
<sequence length="539" mass="59415">MSPSESPCLNLSVARLVAAEAEHFAIWVLKAPLPGGYLHHDCIWPESLTQTWLAWQEMFSPLSLSSSQKLPAVQVALAPTMVVVSSPLGSTTSYGGRLMQQLGIQLWQWLFEGAIQSSLDRSQGIAIGQNQPLRLRLEIRDPDLITLPWEIMQPQAGKQAISLSQQLLFSRTTSDVAPLPPLKPEQALNILLVLGQQDAPRQPSSLGNLKLEQEALALAKILESSGNVSPNGTATLVPCLVDTLVMPTPEELTARLESNAYNVFFYAGHGEPAPDGGLLFLRPGVTMNGTELAQVLTRCQVTLAVFNACWGARSAEHNHQPIPRSSLAEVLLHHGVPAVLAMRDAIADEEAISFIKAFARALAERMPIDRAVAVARQQLLTLYKFNQPAWTLPVLYMHPEFDGELLQPLAESITELPENSLTWIGRERAAFVRPLGSTNKFWPIRGGLMRVGRRQQDNDLTICEKWVSQRHAEIICRGDPLDSNSPPTYFLRDFSRFGTLILGTGGWRKVHHQEAPLQSGSQLKFGSSHGQIWEFVIDG</sequence>
<comment type="caution">
    <text evidence="2">The sequence shown here is derived from an EMBL/GenBank/DDBJ whole genome shotgun (WGS) entry which is preliminary data.</text>
</comment>
<dbReference type="Gene3D" id="2.60.200.20">
    <property type="match status" value="1"/>
</dbReference>